<dbReference type="PANTHER" id="PTHR45947:SF3">
    <property type="entry name" value="SULFOQUINOVOSYL TRANSFERASE SQD2"/>
    <property type="match status" value="1"/>
</dbReference>
<keyword evidence="3" id="KW-1185">Reference proteome</keyword>
<dbReference type="KEGG" id="dfl:DFE_1669"/>
<evidence type="ECO:0000313" key="3">
    <source>
        <dbReference type="Proteomes" id="UP000269883"/>
    </source>
</evidence>
<keyword evidence="2" id="KW-0808">Transferase</keyword>
<dbReference type="Pfam" id="PF13439">
    <property type="entry name" value="Glyco_transf_4"/>
    <property type="match status" value="1"/>
</dbReference>
<dbReference type="PANTHER" id="PTHR45947">
    <property type="entry name" value="SULFOQUINOVOSYL TRANSFERASE SQD2"/>
    <property type="match status" value="1"/>
</dbReference>
<dbReference type="GO" id="GO:0016757">
    <property type="term" value="F:glycosyltransferase activity"/>
    <property type="evidence" value="ECO:0007669"/>
    <property type="project" value="TreeGrafter"/>
</dbReference>
<dbReference type="Pfam" id="PF13692">
    <property type="entry name" value="Glyco_trans_1_4"/>
    <property type="match status" value="1"/>
</dbReference>
<dbReference type="EMBL" id="AP017378">
    <property type="protein sequence ID" value="BBD08395.1"/>
    <property type="molecule type" value="Genomic_DNA"/>
</dbReference>
<name>A0A2Z6AYZ0_9BACT</name>
<evidence type="ECO:0000313" key="2">
    <source>
        <dbReference type="EMBL" id="BBD08395.1"/>
    </source>
</evidence>
<dbReference type="Proteomes" id="UP000269883">
    <property type="component" value="Chromosome"/>
</dbReference>
<dbReference type="SUPFAM" id="SSF53756">
    <property type="entry name" value="UDP-Glycosyltransferase/glycogen phosphorylase"/>
    <property type="match status" value="1"/>
</dbReference>
<dbReference type="RefSeq" id="WP_172961677.1">
    <property type="nucleotide sequence ID" value="NZ_AP017378.1"/>
</dbReference>
<feature type="domain" description="Glycosyltransferase subfamily 4-like N-terminal" evidence="1">
    <location>
        <begin position="18"/>
        <end position="225"/>
    </location>
</feature>
<dbReference type="AlphaFoldDB" id="A0A2Z6AYZ0"/>
<dbReference type="InterPro" id="IPR050194">
    <property type="entry name" value="Glycosyltransferase_grp1"/>
</dbReference>
<dbReference type="Gene3D" id="3.40.50.2000">
    <property type="entry name" value="Glycogen Phosphorylase B"/>
    <property type="match status" value="2"/>
</dbReference>
<accession>A0A2Z6AYZ0</accession>
<sequence>MKRVAFVLHESPIRRNAGVELYVLNLAREFQGTGWDVECIYPDPRSPEPLGTVTRDVVEGVAFTAFSVPVKPDLVARFMDDEIGLALAGYLVSSGAQLVHVHHLIGFTGSALTAMANAGLPVVMTVHDAWFCCNQCHFVRWDGQICAEGPPSDELCATCLMERVPNLKAMYPHEAVTKIMRARTAFLTEALAKTDVLLAASWYTRENLLRAGIPEGKIVLAPLGIPGFEPQQPIPRGAGPIRLGYLGNISIKKGLDVLLEAYAGLPRGVAELSVHGAVIQPEWFQMLSGLAEALGVNLYGAYQPLELPGILAGLDAVIIPSREESYSLVVREAFHAGLPVVASRLPAIEEAVDHEINGLLFAPGDAAGLTEALARIVGEPGLLERLGSNVPAVRSISDDRKKLEKLYATVLERSKAEQA</sequence>
<evidence type="ECO:0000259" key="1">
    <source>
        <dbReference type="Pfam" id="PF13439"/>
    </source>
</evidence>
<reference evidence="2 3" key="1">
    <citation type="journal article" date="2018" name="Sci. Adv.">
        <title>Multi-heme cytochromes provide a pathway for survival in energy-limited environments.</title>
        <authorList>
            <person name="Deng X."/>
            <person name="Dohmae N."/>
            <person name="Nealson K.H."/>
            <person name="Hashimoto K."/>
            <person name="Okamoto A."/>
        </authorList>
    </citation>
    <scope>NUCLEOTIDE SEQUENCE [LARGE SCALE GENOMIC DNA]</scope>
    <source>
        <strain evidence="2 3">IS5</strain>
    </source>
</reference>
<organism evidence="2 3">
    <name type="scientific">Desulfovibrio ferrophilus</name>
    <dbReference type="NCBI Taxonomy" id="241368"/>
    <lineage>
        <taxon>Bacteria</taxon>
        <taxon>Pseudomonadati</taxon>
        <taxon>Thermodesulfobacteriota</taxon>
        <taxon>Desulfovibrionia</taxon>
        <taxon>Desulfovibrionales</taxon>
        <taxon>Desulfovibrionaceae</taxon>
        <taxon>Desulfovibrio</taxon>
    </lineage>
</organism>
<proteinExistence type="predicted"/>
<protein>
    <submittedName>
        <fullName evidence="2">Putative group 1 glycosyl transferase</fullName>
    </submittedName>
</protein>
<gene>
    <name evidence="2" type="ORF">DFE_1669</name>
</gene>
<dbReference type="InterPro" id="IPR028098">
    <property type="entry name" value="Glyco_trans_4-like_N"/>
</dbReference>